<dbReference type="EC" id="6.5.1.1" evidence="3"/>
<dbReference type="GO" id="GO:0003910">
    <property type="term" value="F:DNA ligase (ATP) activity"/>
    <property type="evidence" value="ECO:0007669"/>
    <property type="project" value="UniProtKB-EC"/>
</dbReference>
<feature type="domain" description="Splicing factor SF3a60 binding" evidence="2">
    <location>
        <begin position="80"/>
        <end position="99"/>
    </location>
</feature>
<feature type="compositionally biased region" description="Polar residues" evidence="1">
    <location>
        <begin position="143"/>
        <end position="153"/>
    </location>
</feature>
<gene>
    <name evidence="3" type="primary">sap61_1</name>
    <name evidence="3" type="ORF">H4R20_002012</name>
</gene>
<reference evidence="3" key="1">
    <citation type="submission" date="2022-07" db="EMBL/GenBank/DDBJ databases">
        <title>Phylogenomic reconstructions and comparative analyses of Kickxellomycotina fungi.</title>
        <authorList>
            <person name="Reynolds N.K."/>
            <person name="Stajich J.E."/>
            <person name="Barry K."/>
            <person name="Grigoriev I.V."/>
            <person name="Crous P."/>
            <person name="Smith M.E."/>
        </authorList>
    </citation>
    <scope>NUCLEOTIDE SEQUENCE</scope>
    <source>
        <strain evidence="3">NRRL 1565</strain>
    </source>
</reference>
<dbReference type="Pfam" id="PF12108">
    <property type="entry name" value="SF3a60_bindingd"/>
    <property type="match status" value="1"/>
</dbReference>
<feature type="region of interest" description="Disordered" evidence="1">
    <location>
        <begin position="133"/>
        <end position="160"/>
    </location>
</feature>
<dbReference type="OrthoDB" id="2160351at2759"/>
<dbReference type="AlphaFoldDB" id="A0A9W8HYF6"/>
<evidence type="ECO:0000259" key="2">
    <source>
        <dbReference type="Pfam" id="PF12108"/>
    </source>
</evidence>
<keyword evidence="3" id="KW-0436">Ligase</keyword>
<evidence type="ECO:0000256" key="1">
    <source>
        <dbReference type="SAM" id="MobiDB-lite"/>
    </source>
</evidence>
<dbReference type="Proteomes" id="UP001140094">
    <property type="component" value="Unassembled WGS sequence"/>
</dbReference>
<accession>A0A9W8HYF6</accession>
<dbReference type="EMBL" id="JANBUO010000272">
    <property type="protein sequence ID" value="KAJ2805627.1"/>
    <property type="molecule type" value="Genomic_DNA"/>
</dbReference>
<protein>
    <submittedName>
        <fullName evidence="3">Pre-mRNA-splicing factor sap61</fullName>
        <ecNumber evidence="3">6.5.1.1</ecNumber>
    </submittedName>
</protein>
<organism evidence="3 4">
    <name type="scientific">Coemansia guatemalensis</name>
    <dbReference type="NCBI Taxonomy" id="2761395"/>
    <lineage>
        <taxon>Eukaryota</taxon>
        <taxon>Fungi</taxon>
        <taxon>Fungi incertae sedis</taxon>
        <taxon>Zoopagomycota</taxon>
        <taxon>Kickxellomycotina</taxon>
        <taxon>Kickxellomycetes</taxon>
        <taxon>Kickxellales</taxon>
        <taxon>Kickxellaceae</taxon>
        <taxon>Coemansia</taxon>
    </lineage>
</organism>
<dbReference type="InterPro" id="IPR021966">
    <property type="entry name" value="SF3a60_bindingd"/>
</dbReference>
<sequence>MDSIVEQQRQSHEDIERLELAVVDLMLQNLNKHRYRLIREHKINELLEQIQDRSKLLNDLEADASGLRTSEATAMAERNFDEFYDRLGKISEYHRRNPDLSVQPPELEYVKYKNNPEENDEMNRDDGASEQIDELGEAPLDTNAHNRNATETFMNDKDKDRLETMFSGEERFGRYVDLNE</sequence>
<feature type="non-terminal residue" evidence="3">
    <location>
        <position position="180"/>
    </location>
</feature>
<evidence type="ECO:0000313" key="3">
    <source>
        <dbReference type="EMBL" id="KAJ2805627.1"/>
    </source>
</evidence>
<comment type="caution">
    <text evidence="3">The sequence shown here is derived from an EMBL/GenBank/DDBJ whole genome shotgun (WGS) entry which is preliminary data.</text>
</comment>
<name>A0A9W8HYF6_9FUNG</name>
<evidence type="ECO:0000313" key="4">
    <source>
        <dbReference type="Proteomes" id="UP001140094"/>
    </source>
</evidence>
<proteinExistence type="predicted"/>
<keyword evidence="4" id="KW-1185">Reference proteome</keyword>